<proteinExistence type="predicted"/>
<evidence type="ECO:0000313" key="2">
    <source>
        <dbReference type="EMBL" id="KAH0463981.1"/>
    </source>
</evidence>
<keyword evidence="3" id="KW-1185">Reference proteome</keyword>
<reference evidence="2 3" key="1">
    <citation type="journal article" date="2021" name="Hortic Res">
        <title>Chromosome-scale assembly of the Dendrobium chrysotoxum genome enhances the understanding of orchid evolution.</title>
        <authorList>
            <person name="Zhang Y."/>
            <person name="Zhang G.Q."/>
            <person name="Zhang D."/>
            <person name="Liu X.D."/>
            <person name="Xu X.Y."/>
            <person name="Sun W.H."/>
            <person name="Yu X."/>
            <person name="Zhu X."/>
            <person name="Wang Z.W."/>
            <person name="Zhao X."/>
            <person name="Zhong W.Y."/>
            <person name="Chen H."/>
            <person name="Yin W.L."/>
            <person name="Huang T."/>
            <person name="Niu S.C."/>
            <person name="Liu Z.J."/>
        </authorList>
    </citation>
    <scope>NUCLEOTIDE SEQUENCE [LARGE SCALE GENOMIC DNA]</scope>
    <source>
        <strain evidence="2">Lindl</strain>
    </source>
</reference>
<evidence type="ECO:0000313" key="3">
    <source>
        <dbReference type="Proteomes" id="UP000775213"/>
    </source>
</evidence>
<feature type="compositionally biased region" description="Basic and acidic residues" evidence="1">
    <location>
        <begin position="115"/>
        <end position="125"/>
    </location>
</feature>
<protein>
    <submittedName>
        <fullName evidence="2">Uncharacterized protein</fullName>
    </submittedName>
</protein>
<dbReference type="Proteomes" id="UP000775213">
    <property type="component" value="Unassembled WGS sequence"/>
</dbReference>
<comment type="caution">
    <text evidence="2">The sequence shown here is derived from an EMBL/GenBank/DDBJ whole genome shotgun (WGS) entry which is preliminary data.</text>
</comment>
<sequence>MEEEGRMHTFKLQRSQSWLGCRWKTSNLLQDSLSQHKGAFMPMPGYERLSQSMRFFSEEPRQEKLVQRLRQGGWVRKVMGHVFFLHKVDGDRGVRKEGEGKEKERKKKRSSWLPDPERRWPLQGW</sequence>
<gene>
    <name evidence="2" type="ORF">IEQ34_006767</name>
</gene>
<dbReference type="EMBL" id="JAGFBR010000007">
    <property type="protein sequence ID" value="KAH0463981.1"/>
    <property type="molecule type" value="Genomic_DNA"/>
</dbReference>
<name>A0AAV7H4K4_DENCH</name>
<organism evidence="2 3">
    <name type="scientific">Dendrobium chrysotoxum</name>
    <name type="common">Orchid</name>
    <dbReference type="NCBI Taxonomy" id="161865"/>
    <lineage>
        <taxon>Eukaryota</taxon>
        <taxon>Viridiplantae</taxon>
        <taxon>Streptophyta</taxon>
        <taxon>Embryophyta</taxon>
        <taxon>Tracheophyta</taxon>
        <taxon>Spermatophyta</taxon>
        <taxon>Magnoliopsida</taxon>
        <taxon>Liliopsida</taxon>
        <taxon>Asparagales</taxon>
        <taxon>Orchidaceae</taxon>
        <taxon>Epidendroideae</taxon>
        <taxon>Malaxideae</taxon>
        <taxon>Dendrobiinae</taxon>
        <taxon>Dendrobium</taxon>
    </lineage>
</organism>
<feature type="region of interest" description="Disordered" evidence="1">
    <location>
        <begin position="93"/>
        <end position="125"/>
    </location>
</feature>
<evidence type="ECO:0000256" key="1">
    <source>
        <dbReference type="SAM" id="MobiDB-lite"/>
    </source>
</evidence>
<accession>A0AAV7H4K4</accession>
<dbReference type="AlphaFoldDB" id="A0AAV7H4K4"/>
<feature type="compositionally biased region" description="Basic and acidic residues" evidence="1">
    <location>
        <begin position="93"/>
        <end position="103"/>
    </location>
</feature>